<dbReference type="Proteomes" id="UP001162483">
    <property type="component" value="Unassembled WGS sequence"/>
</dbReference>
<comment type="caution">
    <text evidence="1">The sequence shown here is derived from an EMBL/GenBank/DDBJ whole genome shotgun (WGS) entry which is preliminary data.</text>
</comment>
<organism evidence="1 2">
    <name type="scientific">Staurois parvus</name>
    <dbReference type="NCBI Taxonomy" id="386267"/>
    <lineage>
        <taxon>Eukaryota</taxon>
        <taxon>Metazoa</taxon>
        <taxon>Chordata</taxon>
        <taxon>Craniata</taxon>
        <taxon>Vertebrata</taxon>
        <taxon>Euteleostomi</taxon>
        <taxon>Amphibia</taxon>
        <taxon>Batrachia</taxon>
        <taxon>Anura</taxon>
        <taxon>Neobatrachia</taxon>
        <taxon>Ranoidea</taxon>
        <taxon>Ranidae</taxon>
        <taxon>Staurois</taxon>
    </lineage>
</organism>
<name>A0ABN9E843_9NEOB</name>
<evidence type="ECO:0000313" key="1">
    <source>
        <dbReference type="EMBL" id="CAI9579902.1"/>
    </source>
</evidence>
<evidence type="ECO:0000313" key="2">
    <source>
        <dbReference type="Proteomes" id="UP001162483"/>
    </source>
</evidence>
<dbReference type="EMBL" id="CATNWA010015137">
    <property type="protein sequence ID" value="CAI9579902.1"/>
    <property type="molecule type" value="Genomic_DNA"/>
</dbReference>
<accession>A0ABN9E843</accession>
<protein>
    <submittedName>
        <fullName evidence="1">Uncharacterized protein</fullName>
    </submittedName>
</protein>
<gene>
    <name evidence="1" type="ORF">SPARVUS_LOCUS9208474</name>
</gene>
<sequence length="60" mass="6886">MAAIRIQARCSRVRQAGSRSNEQIKYKEAGRWIVRDRSGSVQAEFFLSQVRSDTGNRIML</sequence>
<reference evidence="1" key="1">
    <citation type="submission" date="2023-05" db="EMBL/GenBank/DDBJ databases">
        <authorList>
            <person name="Stuckert A."/>
        </authorList>
    </citation>
    <scope>NUCLEOTIDE SEQUENCE</scope>
</reference>
<keyword evidence="2" id="KW-1185">Reference proteome</keyword>
<proteinExistence type="predicted"/>